<organism evidence="10 11">
    <name type="scientific">Cichlidogyrus casuarinus</name>
    <dbReference type="NCBI Taxonomy" id="1844966"/>
    <lineage>
        <taxon>Eukaryota</taxon>
        <taxon>Metazoa</taxon>
        <taxon>Spiralia</taxon>
        <taxon>Lophotrochozoa</taxon>
        <taxon>Platyhelminthes</taxon>
        <taxon>Monogenea</taxon>
        <taxon>Monopisthocotylea</taxon>
        <taxon>Dactylogyridea</taxon>
        <taxon>Ancyrocephalidae</taxon>
        <taxon>Cichlidogyrus</taxon>
    </lineage>
</organism>
<dbReference type="Pfam" id="PF23233">
    <property type="entry name" value="HAT_Syf1_CNRKL1_N"/>
    <property type="match status" value="1"/>
</dbReference>
<dbReference type="FunFam" id="1.25.40.10:FF:000023">
    <property type="entry name" value="Pre-mRNA-splicing factor SYF1"/>
    <property type="match status" value="1"/>
</dbReference>
<dbReference type="SMART" id="SM00386">
    <property type="entry name" value="HAT"/>
    <property type="match status" value="10"/>
</dbReference>
<comment type="subcellular location">
    <subcellularLocation>
        <location evidence="1">Nucleus</location>
    </subcellularLocation>
</comment>
<keyword evidence="5" id="KW-0677">Repeat</keyword>
<dbReference type="Gene3D" id="1.25.40.10">
    <property type="entry name" value="Tetratricopeptide repeat domain"/>
    <property type="match status" value="2"/>
</dbReference>
<keyword evidence="7" id="KW-0539">Nucleus</keyword>
<proteinExistence type="inferred from homology"/>
<dbReference type="EMBL" id="JBJKFK010000153">
    <property type="protein sequence ID" value="KAL3319257.1"/>
    <property type="molecule type" value="Genomic_DNA"/>
</dbReference>
<dbReference type="InterPro" id="IPR045075">
    <property type="entry name" value="Syf1-like"/>
</dbReference>
<feature type="domain" description="Pre-mRNA-splicing factor Syf1-like N-terminal HAT-repeats" evidence="9">
    <location>
        <begin position="9"/>
        <end position="169"/>
    </location>
</feature>
<evidence type="ECO:0000256" key="3">
    <source>
        <dbReference type="ARBA" id="ARBA00022664"/>
    </source>
</evidence>
<dbReference type="InterPro" id="IPR055430">
    <property type="entry name" value="HAT_Syf1_CNRKL1_C"/>
</dbReference>
<comment type="caution">
    <text evidence="10">The sequence shown here is derived from an EMBL/GenBank/DDBJ whole genome shotgun (WGS) entry which is preliminary data.</text>
</comment>
<dbReference type="FunFam" id="1.25.40.10:FF:000182">
    <property type="entry name" value="Pre-mRNA-splicing factor SYF1"/>
    <property type="match status" value="1"/>
</dbReference>
<evidence type="ECO:0000313" key="10">
    <source>
        <dbReference type="EMBL" id="KAL3319257.1"/>
    </source>
</evidence>
<gene>
    <name evidence="10" type="primary">XAB2</name>
    <name evidence="10" type="ORF">Ciccas_002081</name>
</gene>
<protein>
    <submittedName>
        <fullName evidence="10">Pre-mRNA-splicing factor SYF1</fullName>
    </submittedName>
</protein>
<accession>A0ABD2QIT9</accession>
<dbReference type="InterPro" id="IPR003107">
    <property type="entry name" value="HAT"/>
</dbReference>
<evidence type="ECO:0000259" key="8">
    <source>
        <dbReference type="Pfam" id="PF23231"/>
    </source>
</evidence>
<keyword evidence="11" id="KW-1185">Reference proteome</keyword>
<evidence type="ECO:0000256" key="2">
    <source>
        <dbReference type="ARBA" id="ARBA00008644"/>
    </source>
</evidence>
<dbReference type="InterPro" id="IPR011990">
    <property type="entry name" value="TPR-like_helical_dom_sf"/>
</dbReference>
<name>A0ABD2QIT9_9PLAT</name>
<dbReference type="Pfam" id="PF23231">
    <property type="entry name" value="HAT_Syf1_CNRKL1_C"/>
    <property type="match status" value="1"/>
</dbReference>
<dbReference type="GO" id="GO:0005681">
    <property type="term" value="C:spliceosomal complex"/>
    <property type="evidence" value="ECO:0007669"/>
    <property type="project" value="UniProtKB-KW"/>
</dbReference>
<dbReference type="PANTHER" id="PTHR11246:SF5">
    <property type="entry name" value="PRE-MRNA-SPLICING FACTOR SYF1"/>
    <property type="match status" value="1"/>
</dbReference>
<evidence type="ECO:0000256" key="7">
    <source>
        <dbReference type="ARBA" id="ARBA00023242"/>
    </source>
</evidence>
<sequence>MGDLTFDENDLPYEENLIQNAYNVKAWLRYIEFKKDSPPNVIYMLYERAIKQLPGSYKIWYRYLKLRRIHARRLCVGSLIYEETNNAHERALVTMHKMPRIWHDYLQFLMYQGFITRTRRTMDRALRSLPVTQHQRIWRLYLRFVDKHGPSINESCLRVYRRYVKFAPDDMERFVNFLTKNENYNEAVSVLASIINDEHYGSREGKSKFQLWQDLCNILVKKPDIASLKADPVGVLWNSLAEFYIRSENLVRARDIYIEGMNTVMTVKDFTQIFDAFAEFEESIAQTQMQAIESTEDVSPEVALELDLCMARIETLMEKRPLMVNSVLLRQNPHNVAEWLNRIEEKQLKEAMMVLEKATGVTYVHVNDLAAIYCEWAEMELRNNRPEAALRLLAKATTGPGRKIDYYDRSESVQARVHKSLKLWSLYTDLEESFGTFQTTKAAYDQVIHLHIATPQMIMNYALFLEEHNYFEESFTAYEKGIALFKWPFVYDIWTCYLTKFIKRYGGTKLERARDLFEQCLEHCPAKFAKSKSQPFLPI</sequence>
<evidence type="ECO:0000256" key="4">
    <source>
        <dbReference type="ARBA" id="ARBA00022728"/>
    </source>
</evidence>
<dbReference type="PANTHER" id="PTHR11246">
    <property type="entry name" value="PRE-MRNA SPLICING FACTOR"/>
    <property type="match status" value="1"/>
</dbReference>
<dbReference type="GO" id="GO:0006397">
    <property type="term" value="P:mRNA processing"/>
    <property type="evidence" value="ECO:0007669"/>
    <property type="project" value="UniProtKB-KW"/>
</dbReference>
<evidence type="ECO:0000256" key="6">
    <source>
        <dbReference type="ARBA" id="ARBA00023187"/>
    </source>
</evidence>
<evidence type="ECO:0000313" key="11">
    <source>
        <dbReference type="Proteomes" id="UP001626550"/>
    </source>
</evidence>
<comment type="similarity">
    <text evidence="2">Belongs to the crooked-neck family.</text>
</comment>
<keyword evidence="6" id="KW-0508">mRNA splicing</keyword>
<keyword evidence="4" id="KW-0747">Spliceosome</keyword>
<dbReference type="AlphaFoldDB" id="A0ABD2QIT9"/>
<dbReference type="Proteomes" id="UP001626550">
    <property type="component" value="Unassembled WGS sequence"/>
</dbReference>
<evidence type="ECO:0000256" key="1">
    <source>
        <dbReference type="ARBA" id="ARBA00004123"/>
    </source>
</evidence>
<dbReference type="GO" id="GO:0008380">
    <property type="term" value="P:RNA splicing"/>
    <property type="evidence" value="ECO:0007669"/>
    <property type="project" value="UniProtKB-KW"/>
</dbReference>
<keyword evidence="3" id="KW-0507">mRNA processing</keyword>
<reference evidence="10 11" key="1">
    <citation type="submission" date="2024-11" db="EMBL/GenBank/DDBJ databases">
        <title>Adaptive evolution of stress response genes in parasites aligns with host niche diversity.</title>
        <authorList>
            <person name="Hahn C."/>
            <person name="Resl P."/>
        </authorList>
    </citation>
    <scope>NUCLEOTIDE SEQUENCE [LARGE SCALE GENOMIC DNA]</scope>
    <source>
        <strain evidence="10">EGGRZ-B1_66</strain>
        <tissue evidence="10">Body</tissue>
    </source>
</reference>
<dbReference type="InterPro" id="IPR055433">
    <property type="entry name" value="HAT_Syf1-like_N"/>
</dbReference>
<evidence type="ECO:0000256" key="5">
    <source>
        <dbReference type="ARBA" id="ARBA00022737"/>
    </source>
</evidence>
<dbReference type="SUPFAM" id="SSF48452">
    <property type="entry name" value="TPR-like"/>
    <property type="match status" value="3"/>
</dbReference>
<evidence type="ECO:0000259" key="9">
    <source>
        <dbReference type="Pfam" id="PF23233"/>
    </source>
</evidence>
<feature type="domain" description="Pre-mRNA-splicing factor Syf1/CRNKL1-like C-terminal HAT-repeats" evidence="8">
    <location>
        <begin position="344"/>
        <end position="531"/>
    </location>
</feature>